<dbReference type="SUPFAM" id="SSF50630">
    <property type="entry name" value="Acid proteases"/>
    <property type="match status" value="1"/>
</dbReference>
<evidence type="ECO:0000256" key="2">
    <source>
        <dbReference type="SAM" id="Phobius"/>
    </source>
</evidence>
<dbReference type="EMBL" id="JASGXD010000011">
    <property type="protein sequence ID" value="KAK6002634.1"/>
    <property type="molecule type" value="Genomic_DNA"/>
</dbReference>
<dbReference type="Proteomes" id="UP001341245">
    <property type="component" value="Unassembled WGS sequence"/>
</dbReference>
<feature type="compositionally biased region" description="Basic and acidic residues" evidence="1">
    <location>
        <begin position="577"/>
        <end position="599"/>
    </location>
</feature>
<feature type="compositionally biased region" description="Low complexity" evidence="1">
    <location>
        <begin position="560"/>
        <end position="576"/>
    </location>
</feature>
<name>A0ABR0TEE6_AURPU</name>
<keyword evidence="5" id="KW-1185">Reference proteome</keyword>
<reference evidence="4 5" key="1">
    <citation type="submission" date="2023-11" db="EMBL/GenBank/DDBJ databases">
        <title>Draft genome sequence and annotation of the polyextremotolerant black yeast-like fungus Aureobasidium pullulans NRRL 62042.</title>
        <authorList>
            <person name="Dielentheis-Frenken M.R.E."/>
            <person name="Wibberg D."/>
            <person name="Blank L.M."/>
            <person name="Tiso T."/>
        </authorList>
    </citation>
    <scope>NUCLEOTIDE SEQUENCE [LARGE SCALE GENOMIC DNA]</scope>
    <source>
        <strain evidence="4 5">NRRL 62042</strain>
    </source>
</reference>
<keyword evidence="2" id="KW-1133">Transmembrane helix</keyword>
<gene>
    <name evidence="4" type="ORF">QM012_001384</name>
</gene>
<dbReference type="PROSITE" id="PS51767">
    <property type="entry name" value="PEPTIDASE_A1"/>
    <property type="match status" value="1"/>
</dbReference>
<protein>
    <recommendedName>
        <fullName evidence="3">Peptidase A1 domain-containing protein</fullName>
    </recommendedName>
</protein>
<evidence type="ECO:0000313" key="4">
    <source>
        <dbReference type="EMBL" id="KAK6002634.1"/>
    </source>
</evidence>
<dbReference type="InterPro" id="IPR021109">
    <property type="entry name" value="Peptidase_aspartic_dom_sf"/>
</dbReference>
<comment type="caution">
    <text evidence="4">The sequence shown here is derived from an EMBL/GenBank/DDBJ whole genome shotgun (WGS) entry which is preliminary data.</text>
</comment>
<dbReference type="InterPro" id="IPR033121">
    <property type="entry name" value="PEPTIDASE_A1"/>
</dbReference>
<evidence type="ECO:0000313" key="5">
    <source>
        <dbReference type="Proteomes" id="UP001341245"/>
    </source>
</evidence>
<keyword evidence="2" id="KW-0472">Membrane</keyword>
<accession>A0ABR0TEE6</accession>
<evidence type="ECO:0000256" key="1">
    <source>
        <dbReference type="SAM" id="MobiDB-lite"/>
    </source>
</evidence>
<feature type="transmembrane region" description="Helical" evidence="2">
    <location>
        <begin position="9"/>
        <end position="30"/>
    </location>
</feature>
<dbReference type="PANTHER" id="PTHR16861">
    <property type="entry name" value="GLYCOPROTEIN 38"/>
    <property type="match status" value="1"/>
</dbReference>
<dbReference type="PANTHER" id="PTHR16861:SF4">
    <property type="entry name" value="SH3 DOMAIN PROTEIN (AFU_ORTHOLOGUE AFUA_1G13610)"/>
    <property type="match status" value="1"/>
</dbReference>
<sequence length="623" mass="66954">MAQYNQVSALLYFQIASRSGAFLISLFLLLSNTKHRAMFQVFRPWHKVASTLTLFCAVPFSTAQQYLAVNWSSTTYGPDGPWNAITIKVGGNQNSSNIAAEQVSVDLLVGSYYASYIPSSSACRPYGPQCGTGGEWDPDTSVPSSSPPNIWDAPSAINITGTVYPAAVTIGSAEKQQTVYDVDLATINTFSVEYPNQKTAAPELGFFALNSGNDQNAQALNYNKDGVDPWIVAGALYNQSIIPSYSYGLQIGSAALGYGGSLILGGYDKGRAIGPYTSYAGYSATLLDISINVETGSSPFTFGNASGLLINTLGQPDSLIVKADPMPPGLHLPAQTCSALAEKLPIYFDQATQYYLWNTSDPSYEKIINSPAYLGFHFTPAPGDNANVTIKVPFKLLNLTLTSPVVSSSVQYFPCMPFDIPRGDQWRLGRAFLQGAFLGYNTQTNTMWLAQAPGPGASNQGLGYEPQNMSNSATTLDLSNDQTLFAQSWANHWTPLNDSKPSSSNSTSTSPITTSASFNKSHTGLSGGAIAGIVVGVIAGVVIIVAVIIIYLLTRRRKQQPFQPVSQQSSEVSSSMQHKEGHASERDAYAAELPYDHQIQEMPPHAISKELPVPEETHELDST</sequence>
<dbReference type="Gene3D" id="2.40.70.10">
    <property type="entry name" value="Acid Proteases"/>
    <property type="match status" value="1"/>
</dbReference>
<evidence type="ECO:0000259" key="3">
    <source>
        <dbReference type="PROSITE" id="PS51767"/>
    </source>
</evidence>
<feature type="transmembrane region" description="Helical" evidence="2">
    <location>
        <begin position="529"/>
        <end position="553"/>
    </location>
</feature>
<organism evidence="4 5">
    <name type="scientific">Aureobasidium pullulans</name>
    <name type="common">Black yeast</name>
    <name type="synonym">Pullularia pullulans</name>
    <dbReference type="NCBI Taxonomy" id="5580"/>
    <lineage>
        <taxon>Eukaryota</taxon>
        <taxon>Fungi</taxon>
        <taxon>Dikarya</taxon>
        <taxon>Ascomycota</taxon>
        <taxon>Pezizomycotina</taxon>
        <taxon>Dothideomycetes</taxon>
        <taxon>Dothideomycetidae</taxon>
        <taxon>Dothideales</taxon>
        <taxon>Saccotheciaceae</taxon>
        <taxon>Aureobasidium</taxon>
    </lineage>
</organism>
<proteinExistence type="predicted"/>
<feature type="region of interest" description="Disordered" evidence="1">
    <location>
        <begin position="560"/>
        <end position="623"/>
    </location>
</feature>
<feature type="domain" description="Peptidase A1" evidence="3">
    <location>
        <begin position="83"/>
        <end position="450"/>
    </location>
</feature>
<keyword evidence="2" id="KW-0812">Transmembrane</keyword>